<organism evidence="6 7">
    <name type="scientific">Geodermatophilus obscurus</name>
    <dbReference type="NCBI Taxonomy" id="1861"/>
    <lineage>
        <taxon>Bacteria</taxon>
        <taxon>Bacillati</taxon>
        <taxon>Actinomycetota</taxon>
        <taxon>Actinomycetes</taxon>
        <taxon>Geodermatophilales</taxon>
        <taxon>Geodermatophilaceae</taxon>
        <taxon>Geodermatophilus</taxon>
    </lineage>
</organism>
<dbReference type="PROSITE" id="PS51671">
    <property type="entry name" value="ACT"/>
    <property type="match status" value="1"/>
</dbReference>
<dbReference type="SUPFAM" id="SSF55021">
    <property type="entry name" value="ACT-like"/>
    <property type="match status" value="1"/>
</dbReference>
<reference evidence="7" key="1">
    <citation type="submission" date="2016-10" db="EMBL/GenBank/DDBJ databases">
        <authorList>
            <person name="Varghese N."/>
            <person name="Submissions S."/>
        </authorList>
    </citation>
    <scope>NUCLEOTIDE SEQUENCE [LARGE SCALE GENOMIC DNA]</scope>
    <source>
        <strain evidence="7">DSM 43161</strain>
    </source>
</reference>
<keyword evidence="2 3" id="KW-0378">Hydrolase</keyword>
<dbReference type="PRINTS" id="PR01575">
    <property type="entry name" value="FFH4HYDRLASE"/>
</dbReference>
<dbReference type="CDD" id="cd08648">
    <property type="entry name" value="FMT_core_Formyl-FH4-Hydrolase_C"/>
    <property type="match status" value="1"/>
</dbReference>
<keyword evidence="1 3" id="KW-0554">One-carbon metabolism</keyword>
<name>A0A1I5C1K1_9ACTN</name>
<dbReference type="InterPro" id="IPR044074">
    <property type="entry name" value="PurU_ACT"/>
</dbReference>
<dbReference type="InterPro" id="IPR002376">
    <property type="entry name" value="Formyl_transf_N"/>
</dbReference>
<accession>A0A1I5C1K1</accession>
<dbReference type="AlphaFoldDB" id="A0A1I5C1K1"/>
<protein>
    <recommendedName>
        <fullName evidence="3 4">Formyltetrahydrofolate deformylase</fullName>
        <ecNumber evidence="3 4">3.5.1.10</ecNumber>
    </recommendedName>
    <alternativeName>
        <fullName evidence="3">Formyl-FH(4) hydrolase</fullName>
    </alternativeName>
</protein>
<evidence type="ECO:0000256" key="4">
    <source>
        <dbReference type="NCBIfam" id="TIGR00655"/>
    </source>
</evidence>
<dbReference type="InterPro" id="IPR004810">
    <property type="entry name" value="PurU"/>
</dbReference>
<dbReference type="CDD" id="cd04875">
    <property type="entry name" value="ACT_F4HF-DF"/>
    <property type="match status" value="1"/>
</dbReference>
<dbReference type="Gene3D" id="3.30.70.260">
    <property type="match status" value="1"/>
</dbReference>
<evidence type="ECO:0000313" key="7">
    <source>
        <dbReference type="Proteomes" id="UP000183642"/>
    </source>
</evidence>
<dbReference type="NCBIfam" id="NF004684">
    <property type="entry name" value="PRK06027.1"/>
    <property type="match status" value="1"/>
</dbReference>
<dbReference type="GO" id="GO:0006189">
    <property type="term" value="P:'de novo' IMP biosynthetic process"/>
    <property type="evidence" value="ECO:0007669"/>
    <property type="project" value="UniProtKB-UniRule"/>
</dbReference>
<keyword evidence="3" id="KW-0658">Purine biosynthesis</keyword>
<feature type="active site" evidence="3">
    <location>
        <position position="250"/>
    </location>
</feature>
<dbReference type="EMBL" id="FOWE01000001">
    <property type="protein sequence ID" value="SFN80910.1"/>
    <property type="molecule type" value="Genomic_DNA"/>
</dbReference>
<keyword evidence="7" id="KW-1185">Reference proteome</keyword>
<dbReference type="NCBIfam" id="TIGR00655">
    <property type="entry name" value="PurU"/>
    <property type="match status" value="1"/>
</dbReference>
<feature type="domain" description="ACT" evidence="5">
    <location>
        <begin position="29"/>
        <end position="113"/>
    </location>
</feature>
<evidence type="ECO:0000259" key="5">
    <source>
        <dbReference type="PROSITE" id="PS51671"/>
    </source>
</evidence>
<dbReference type="PANTHER" id="PTHR42706:SF1">
    <property type="entry name" value="FORMYLTETRAHYDROFOLATE DEFORMYLASE 2, MITOCHONDRIAL"/>
    <property type="match status" value="1"/>
</dbReference>
<dbReference type="SUPFAM" id="SSF53328">
    <property type="entry name" value="Formyltransferase"/>
    <property type="match status" value="1"/>
</dbReference>
<evidence type="ECO:0000256" key="1">
    <source>
        <dbReference type="ARBA" id="ARBA00022563"/>
    </source>
</evidence>
<dbReference type="InterPro" id="IPR045865">
    <property type="entry name" value="ACT-like_dom_sf"/>
</dbReference>
<dbReference type="Pfam" id="PF00551">
    <property type="entry name" value="Formyl_trans_N"/>
    <property type="match status" value="1"/>
</dbReference>
<comment type="function">
    <text evidence="3">Catalyzes the hydrolysis of 10-formyltetrahydrofolate (formyl-FH4) to formate and tetrahydrofolate (FH4).</text>
</comment>
<dbReference type="Proteomes" id="UP000183642">
    <property type="component" value="Unassembled WGS sequence"/>
</dbReference>
<proteinExistence type="inferred from homology"/>
<dbReference type="GO" id="GO:0008864">
    <property type="term" value="F:formyltetrahydrofolate deformylase activity"/>
    <property type="evidence" value="ECO:0007669"/>
    <property type="project" value="UniProtKB-UniRule"/>
</dbReference>
<dbReference type="HAMAP" id="MF_01927">
    <property type="entry name" value="PurU"/>
    <property type="match status" value="1"/>
</dbReference>
<comment type="similarity">
    <text evidence="3">Belongs to the PurU family.</text>
</comment>
<dbReference type="GO" id="GO:0006730">
    <property type="term" value="P:one-carbon metabolic process"/>
    <property type="evidence" value="ECO:0007669"/>
    <property type="project" value="UniProtKB-KW"/>
</dbReference>
<comment type="pathway">
    <text evidence="3">Purine metabolism; IMP biosynthesis via de novo pathway; formate from 10-formyl-5,6,7,8-tetrahydrofolate: step 1/1.</text>
</comment>
<evidence type="ECO:0000313" key="6">
    <source>
        <dbReference type="EMBL" id="SFN80910.1"/>
    </source>
</evidence>
<dbReference type="PIRSF" id="PIRSF036480">
    <property type="entry name" value="FormyFH4_hydr"/>
    <property type="match status" value="1"/>
</dbReference>
<evidence type="ECO:0000256" key="3">
    <source>
        <dbReference type="HAMAP-Rule" id="MF_01927"/>
    </source>
</evidence>
<dbReference type="PANTHER" id="PTHR42706">
    <property type="entry name" value="FORMYLTETRAHYDROFOLATE DEFORMYLASE"/>
    <property type="match status" value="1"/>
</dbReference>
<dbReference type="InterPro" id="IPR036477">
    <property type="entry name" value="Formyl_transf_N_sf"/>
</dbReference>
<sequence>MTGAAALPPWRTVSAAPLAHDPATTDVGRLVVRCPDRPGIVAVLSRLLADVGANITESQQHSSDPTGGTFTLRLEFVLPGLSQRRPQLEGALELLAAQWQLTWRLAEAARRPRLAVFVSRTDHVLQELLYRVRAGDLRADIAAVVSNHPDLEPVAVAAGVPFHHVPVTPATKAAAEARALELVGDVDLVVLARYMQIVSADFCSRFPERLINIHHSFLPAFVGANPYQAAHDRGVKLIGATAHYVTPELDAGPIIEQEVARVDHRATVEDMRRVGRYVERQVLAQAVTWHVEDRVIVEGDRTIVFA</sequence>
<evidence type="ECO:0000256" key="2">
    <source>
        <dbReference type="ARBA" id="ARBA00022801"/>
    </source>
</evidence>
<dbReference type="InterPro" id="IPR002912">
    <property type="entry name" value="ACT_dom"/>
</dbReference>
<dbReference type="Gene3D" id="3.40.50.170">
    <property type="entry name" value="Formyl transferase, N-terminal domain"/>
    <property type="match status" value="1"/>
</dbReference>
<comment type="catalytic activity">
    <reaction evidence="3">
        <text>(6R)-10-formyltetrahydrofolate + H2O = (6S)-5,6,7,8-tetrahydrofolate + formate + H(+)</text>
        <dbReference type="Rhea" id="RHEA:19833"/>
        <dbReference type="ChEBI" id="CHEBI:15377"/>
        <dbReference type="ChEBI" id="CHEBI:15378"/>
        <dbReference type="ChEBI" id="CHEBI:15740"/>
        <dbReference type="ChEBI" id="CHEBI:57453"/>
        <dbReference type="ChEBI" id="CHEBI:195366"/>
        <dbReference type="EC" id="3.5.1.10"/>
    </reaction>
</comment>
<dbReference type="Pfam" id="PF01842">
    <property type="entry name" value="ACT"/>
    <property type="match status" value="1"/>
</dbReference>
<gene>
    <name evidence="3" type="primary">purU</name>
    <name evidence="6" type="ORF">SAMN05660359_00032</name>
</gene>
<dbReference type="EC" id="3.5.1.10" evidence="3 4"/>
<dbReference type="UniPathway" id="UPA00074">
    <property type="reaction ID" value="UER00170"/>
</dbReference>
<dbReference type="InterPro" id="IPR041729">
    <property type="entry name" value="Formyl-FH4-Hydrolase_C"/>
</dbReference>